<proteinExistence type="inferred from homology"/>
<dbReference type="PANTHER" id="PTHR42909:SF1">
    <property type="entry name" value="CARBOHYDRATE KINASE PFKB DOMAIN-CONTAINING PROTEIN"/>
    <property type="match status" value="1"/>
</dbReference>
<dbReference type="GO" id="GO:0004730">
    <property type="term" value="F:pseudouridylate synthase activity"/>
    <property type="evidence" value="ECO:0007669"/>
    <property type="project" value="InterPro"/>
</dbReference>
<evidence type="ECO:0000256" key="3">
    <source>
        <dbReference type="ARBA" id="ARBA00022777"/>
    </source>
</evidence>
<evidence type="ECO:0000256" key="2">
    <source>
        <dbReference type="ARBA" id="ARBA00022723"/>
    </source>
</evidence>
<dbReference type="InterPro" id="IPR002173">
    <property type="entry name" value="Carboh/pur_kinase_PfkB_CS"/>
</dbReference>
<dbReference type="GO" id="GO:0046872">
    <property type="term" value="F:metal ion binding"/>
    <property type="evidence" value="ECO:0007669"/>
    <property type="project" value="UniProtKB-KW"/>
</dbReference>
<keyword evidence="6" id="KW-0456">Lyase</keyword>
<evidence type="ECO:0000256" key="5">
    <source>
        <dbReference type="ARBA" id="ARBA00023211"/>
    </source>
</evidence>
<dbReference type="AlphaFoldDB" id="A0A8J6CDF5"/>
<dbReference type="Proteomes" id="UP000751190">
    <property type="component" value="Unassembled WGS sequence"/>
</dbReference>
<dbReference type="InterPro" id="IPR022830">
    <property type="entry name" value="Indigdn_synthA-like"/>
</dbReference>
<dbReference type="Gene3D" id="3.40.1790.10">
    <property type="entry name" value="Indigoidine synthase domain"/>
    <property type="match status" value="1"/>
</dbReference>
<organism evidence="9 10">
    <name type="scientific">Diacronema lutheri</name>
    <name type="common">Unicellular marine alga</name>
    <name type="synonym">Monochrysis lutheri</name>
    <dbReference type="NCBI Taxonomy" id="2081491"/>
    <lineage>
        <taxon>Eukaryota</taxon>
        <taxon>Haptista</taxon>
        <taxon>Haptophyta</taxon>
        <taxon>Pavlovophyceae</taxon>
        <taxon>Pavlovales</taxon>
        <taxon>Pavlovaceae</taxon>
        <taxon>Diacronema</taxon>
    </lineage>
</organism>
<dbReference type="EMBL" id="JAGTXO010000001">
    <property type="protein sequence ID" value="KAG8470947.1"/>
    <property type="molecule type" value="Genomic_DNA"/>
</dbReference>
<keyword evidence="10" id="KW-1185">Reference proteome</keyword>
<dbReference type="InterPro" id="IPR007342">
    <property type="entry name" value="PsuG"/>
</dbReference>
<name>A0A8J6CDF5_DIALT</name>
<dbReference type="GO" id="GO:0016798">
    <property type="term" value="F:hydrolase activity, acting on glycosyl bonds"/>
    <property type="evidence" value="ECO:0007669"/>
    <property type="project" value="UniProtKB-KW"/>
</dbReference>
<dbReference type="SUPFAM" id="SSF110581">
    <property type="entry name" value="Indigoidine synthase A-like"/>
    <property type="match status" value="1"/>
</dbReference>
<evidence type="ECO:0000256" key="1">
    <source>
        <dbReference type="ARBA" id="ARBA00022679"/>
    </source>
</evidence>
<dbReference type="OrthoDB" id="198885at2759"/>
<dbReference type="InterPro" id="IPR011611">
    <property type="entry name" value="PfkB_dom"/>
</dbReference>
<comment type="caution">
    <text evidence="9">The sequence shown here is derived from an EMBL/GenBank/DDBJ whole genome shotgun (WGS) entry which is preliminary data.</text>
</comment>
<feature type="domain" description="Carbohydrate kinase PfkB" evidence="8">
    <location>
        <begin position="380"/>
        <end position="673"/>
    </location>
</feature>
<gene>
    <name evidence="9" type="ORF">KFE25_009368</name>
</gene>
<evidence type="ECO:0000259" key="8">
    <source>
        <dbReference type="Pfam" id="PF00294"/>
    </source>
</evidence>
<dbReference type="InterPro" id="IPR029056">
    <property type="entry name" value="Ribokinase-like"/>
</dbReference>
<keyword evidence="5" id="KW-0464">Manganese</keyword>
<evidence type="ECO:0000313" key="10">
    <source>
        <dbReference type="Proteomes" id="UP000751190"/>
    </source>
</evidence>
<dbReference type="GO" id="GO:0005737">
    <property type="term" value="C:cytoplasm"/>
    <property type="evidence" value="ECO:0007669"/>
    <property type="project" value="TreeGrafter"/>
</dbReference>
<accession>A0A8J6CDF5</accession>
<dbReference type="GO" id="GO:0016301">
    <property type="term" value="F:kinase activity"/>
    <property type="evidence" value="ECO:0007669"/>
    <property type="project" value="UniProtKB-KW"/>
</dbReference>
<keyword evidence="1" id="KW-0808">Transferase</keyword>
<keyword evidence="7" id="KW-0326">Glycosidase</keyword>
<dbReference type="SUPFAM" id="SSF53613">
    <property type="entry name" value="Ribokinase-like"/>
    <property type="match status" value="1"/>
</dbReference>
<dbReference type="OMA" id="FNCIIAT"/>
<protein>
    <recommendedName>
        <fullName evidence="8">Carbohydrate kinase PfkB domain-containing protein</fullName>
    </recommendedName>
</protein>
<keyword evidence="4" id="KW-0378">Hydrolase</keyword>
<dbReference type="HAMAP" id="MF_01876">
    <property type="entry name" value="PsiMP_glycosidase"/>
    <property type="match status" value="1"/>
</dbReference>
<keyword evidence="2" id="KW-0479">Metal-binding</keyword>
<dbReference type="PANTHER" id="PTHR42909">
    <property type="entry name" value="ZGC:136858"/>
    <property type="match status" value="1"/>
</dbReference>
<dbReference type="PROSITE" id="PS00584">
    <property type="entry name" value="PFKB_KINASES_2"/>
    <property type="match status" value="1"/>
</dbReference>
<dbReference type="Pfam" id="PF00294">
    <property type="entry name" value="PfkB"/>
    <property type="match status" value="1"/>
</dbReference>
<evidence type="ECO:0000256" key="7">
    <source>
        <dbReference type="ARBA" id="ARBA00023295"/>
    </source>
</evidence>
<sequence length="697" mass="70444">MQRLRALDRQVRPALLQLPQAPSDEPGEHMIVSAHVRDALRDGAAVVALESTIISHGMPWPQNLETARAVEAEVRAQGAVPATIAVLDGRCIIGLDDSQLERLARLGRERVRKVSRRDLAAVVASGGHGATTVSATMLLAHAAGIRVFVTGGVGGVHRGGQDSLDISADLVELARTPVAVVCAGVKSILDIGRTLEVLETAGVTVATVGEAEAEFPAFFTAASGHASPLVWPSEAAAAAAVHAALALRLRSGQLIAVPVPAEHAAEGAQIEASIQRALGEADARGVRGPDATPFLLQRVAELTAGASLRSNVALIRNNARVGARIAVELARRLRTAAPELAPVVTAAAAAPAPVGPLVVGGTAADLTARPDAAGAGLLLRTSSPGALELSAGGVARNVCEALARLGCRPRLVSLVGADALGDLVLRASTDAGIDVTAVCAAPRGARTATYTALHAADGDLLAAIADMQICAQMDGAWVRASVAPLLAHAPIVVADANLAPDGLRALADACAAERVPLFVEPVSVPKAAAAARTGALAACAFVSPNEDELIAIARALGACVPAALSAEGSAAREREVEAAASAVLAHGTHTLLVTRGAAGVLLASRDGAQPGGTVRHARYAAHAAHVHSTRGAGDSFVGGFVGAWLRGADEAACVHAALAAAAASLECDAAISPALSPELLTTWVAHRSSAADVWHPE</sequence>
<reference evidence="9" key="1">
    <citation type="submission" date="2021-05" db="EMBL/GenBank/DDBJ databases">
        <title>The genome of the haptophyte Pavlova lutheri (Diacronema luteri, Pavlovales) - a model for lipid biosynthesis in eukaryotic algae.</title>
        <authorList>
            <person name="Hulatt C.J."/>
            <person name="Posewitz M.C."/>
        </authorList>
    </citation>
    <scope>NUCLEOTIDE SEQUENCE</scope>
    <source>
        <strain evidence="9">NIVA-4/92</strain>
    </source>
</reference>
<evidence type="ECO:0000313" key="9">
    <source>
        <dbReference type="EMBL" id="KAG8470947.1"/>
    </source>
</evidence>
<dbReference type="Pfam" id="PF04227">
    <property type="entry name" value="Indigoidine_A"/>
    <property type="match status" value="1"/>
</dbReference>
<evidence type="ECO:0000256" key="4">
    <source>
        <dbReference type="ARBA" id="ARBA00022801"/>
    </source>
</evidence>
<dbReference type="Gene3D" id="3.40.1190.20">
    <property type="match status" value="1"/>
</dbReference>
<keyword evidence="3" id="KW-0418">Kinase</keyword>
<evidence type="ECO:0000256" key="6">
    <source>
        <dbReference type="ARBA" id="ARBA00023239"/>
    </source>
</evidence>